<feature type="domain" description="MOSC" evidence="4">
    <location>
        <begin position="18"/>
        <end position="142"/>
    </location>
</feature>
<evidence type="ECO:0000256" key="1">
    <source>
        <dbReference type="ARBA" id="ARBA00003487"/>
    </source>
</evidence>
<dbReference type="PROSITE" id="PS51340">
    <property type="entry name" value="MOSC"/>
    <property type="match status" value="1"/>
</dbReference>
<dbReference type="GO" id="GO:0030151">
    <property type="term" value="F:molybdenum ion binding"/>
    <property type="evidence" value="ECO:0007669"/>
    <property type="project" value="InterPro"/>
</dbReference>
<evidence type="ECO:0000259" key="4">
    <source>
        <dbReference type="PROSITE" id="PS51340"/>
    </source>
</evidence>
<protein>
    <submittedName>
        <fullName evidence="5">Molybdenum cofactor biosynthesis protein</fullName>
    </submittedName>
</protein>
<keyword evidence="3" id="KW-0501">Molybdenum cofactor biosynthesis</keyword>
<dbReference type="PANTHER" id="PTHR43764">
    <property type="entry name" value="MOLYBDENUM COFACTOR BIOSYNTHESIS"/>
    <property type="match status" value="1"/>
</dbReference>
<dbReference type="InterPro" id="IPR008284">
    <property type="entry name" value="MoCF_biosynth_CS"/>
</dbReference>
<evidence type="ECO:0000313" key="5">
    <source>
        <dbReference type="EMBL" id="HIV62609.1"/>
    </source>
</evidence>
<dbReference type="GO" id="GO:0030170">
    <property type="term" value="F:pyridoxal phosphate binding"/>
    <property type="evidence" value="ECO:0007669"/>
    <property type="project" value="InterPro"/>
</dbReference>
<dbReference type="SUPFAM" id="SSF53218">
    <property type="entry name" value="Molybdenum cofactor biosynthesis proteins"/>
    <property type="match status" value="1"/>
</dbReference>
<dbReference type="PROSITE" id="PS01078">
    <property type="entry name" value="MOCF_BIOSYNTHESIS_1"/>
    <property type="match status" value="1"/>
</dbReference>
<organism evidence="5 6">
    <name type="scientific">Candidatus Butyricicoccus avistercoris</name>
    <dbReference type="NCBI Taxonomy" id="2838518"/>
    <lineage>
        <taxon>Bacteria</taxon>
        <taxon>Bacillati</taxon>
        <taxon>Bacillota</taxon>
        <taxon>Clostridia</taxon>
        <taxon>Eubacteriales</taxon>
        <taxon>Butyricicoccaceae</taxon>
        <taxon>Butyricicoccus</taxon>
    </lineage>
</organism>
<reference evidence="5" key="1">
    <citation type="journal article" date="2021" name="PeerJ">
        <title>Extensive microbial diversity within the chicken gut microbiome revealed by metagenomics and culture.</title>
        <authorList>
            <person name="Gilroy R."/>
            <person name="Ravi A."/>
            <person name="Getino M."/>
            <person name="Pursley I."/>
            <person name="Horton D.L."/>
            <person name="Alikhan N.F."/>
            <person name="Baker D."/>
            <person name="Gharbi K."/>
            <person name="Hall N."/>
            <person name="Watson M."/>
            <person name="Adriaenssens E.M."/>
            <person name="Foster-Nyarko E."/>
            <person name="Jarju S."/>
            <person name="Secka A."/>
            <person name="Antonio M."/>
            <person name="Oren A."/>
            <person name="Chaudhuri R.R."/>
            <person name="La Ragione R."/>
            <person name="Hildebrand F."/>
            <person name="Pallen M.J."/>
        </authorList>
    </citation>
    <scope>NUCLEOTIDE SEQUENCE</scope>
    <source>
        <strain evidence="5">CHK193-4272</strain>
    </source>
</reference>
<dbReference type="InterPro" id="IPR051920">
    <property type="entry name" value="MPT_Adenylyltrnsfr/MoaC-Rel"/>
</dbReference>
<dbReference type="GO" id="GO:0006777">
    <property type="term" value="P:Mo-molybdopterin cofactor biosynthetic process"/>
    <property type="evidence" value="ECO:0007669"/>
    <property type="project" value="UniProtKB-KW"/>
</dbReference>
<dbReference type="AlphaFoldDB" id="A0A9D1TI18"/>
<evidence type="ECO:0000313" key="6">
    <source>
        <dbReference type="Proteomes" id="UP000886808"/>
    </source>
</evidence>
<evidence type="ECO:0000256" key="3">
    <source>
        <dbReference type="ARBA" id="ARBA00023150"/>
    </source>
</evidence>
<dbReference type="EMBL" id="DXIE01000039">
    <property type="protein sequence ID" value="HIV62609.1"/>
    <property type="molecule type" value="Genomic_DNA"/>
</dbReference>
<dbReference type="InterPro" id="IPR001453">
    <property type="entry name" value="MoaB/Mog_dom"/>
</dbReference>
<dbReference type="Gene3D" id="3.40.980.10">
    <property type="entry name" value="MoaB/Mog-like domain"/>
    <property type="match status" value="1"/>
</dbReference>
<dbReference type="InterPro" id="IPR011037">
    <property type="entry name" value="Pyrv_Knase-like_insert_dom_sf"/>
</dbReference>
<dbReference type="SMART" id="SM00852">
    <property type="entry name" value="MoCF_biosynth"/>
    <property type="match status" value="1"/>
</dbReference>
<dbReference type="Pfam" id="PF00994">
    <property type="entry name" value="MoCF_biosynth"/>
    <property type="match status" value="1"/>
</dbReference>
<dbReference type="PANTHER" id="PTHR43764:SF1">
    <property type="entry name" value="MOLYBDOPTERIN MOLYBDOTRANSFERASE"/>
    <property type="match status" value="1"/>
</dbReference>
<comment type="function">
    <text evidence="1">May be involved in the biosynthesis of molybdopterin.</text>
</comment>
<dbReference type="NCBIfam" id="TIGR00177">
    <property type="entry name" value="molyb_syn"/>
    <property type="match status" value="1"/>
</dbReference>
<evidence type="ECO:0000256" key="2">
    <source>
        <dbReference type="ARBA" id="ARBA00005046"/>
    </source>
</evidence>
<gene>
    <name evidence="5" type="ORF">H9746_07195</name>
</gene>
<sequence>MATVTAVCISPKKGTEKVNVKHGTLIENWGLKDDAHAGNWHRQISLLSADKVEEFNKKGANVTDGAFGENLLVDGIDFAKLPVGTCLRCGDAVLEITQIGKECHHDCAIRQRVGDCIMPKQGVFAKVLRGGEISVGMQMHIAYKVAIITLSDKGSMGEREDISGKKIAELLPQNYAPAVYKLLPDDRALLESTLINLCDNEHCDLILTTGGTGFSPRDITPEATLAVADRNAFGIAEAIRAESMKITKRAMLSRGVSVIRGNTLIINLAGSPKAVTESMAVFMDTISHGLNLLHNTDGECAVYN</sequence>
<name>A0A9D1TI18_9FIRM</name>
<dbReference type="Pfam" id="PF03473">
    <property type="entry name" value="MOSC"/>
    <property type="match status" value="1"/>
</dbReference>
<proteinExistence type="predicted"/>
<comment type="pathway">
    <text evidence="2">Cofactor biosynthesis; molybdopterin biosynthesis.</text>
</comment>
<dbReference type="InterPro" id="IPR005302">
    <property type="entry name" value="MoCF_Sase_C"/>
</dbReference>
<comment type="caution">
    <text evidence="5">The sequence shown here is derived from an EMBL/GenBank/DDBJ whole genome shotgun (WGS) entry which is preliminary data.</text>
</comment>
<reference evidence="5" key="2">
    <citation type="submission" date="2021-04" db="EMBL/GenBank/DDBJ databases">
        <authorList>
            <person name="Gilroy R."/>
        </authorList>
    </citation>
    <scope>NUCLEOTIDE SEQUENCE</scope>
    <source>
        <strain evidence="5">CHK193-4272</strain>
    </source>
</reference>
<accession>A0A9D1TI18</accession>
<dbReference type="Gene3D" id="2.40.33.20">
    <property type="entry name" value="PK beta-barrel domain-like"/>
    <property type="match status" value="1"/>
</dbReference>
<dbReference type="SUPFAM" id="SSF50800">
    <property type="entry name" value="PK beta-barrel domain-like"/>
    <property type="match status" value="1"/>
</dbReference>
<dbReference type="Proteomes" id="UP000886808">
    <property type="component" value="Unassembled WGS sequence"/>
</dbReference>
<dbReference type="CDD" id="cd00886">
    <property type="entry name" value="MogA_MoaB"/>
    <property type="match status" value="1"/>
</dbReference>
<dbReference type="InterPro" id="IPR036425">
    <property type="entry name" value="MoaB/Mog-like_dom_sf"/>
</dbReference>
<dbReference type="GO" id="GO:0003824">
    <property type="term" value="F:catalytic activity"/>
    <property type="evidence" value="ECO:0007669"/>
    <property type="project" value="InterPro"/>
</dbReference>